<dbReference type="Proteomes" id="UP000275078">
    <property type="component" value="Unassembled WGS sequence"/>
</dbReference>
<protein>
    <submittedName>
        <fullName evidence="2">Uncharacterized protein</fullName>
    </submittedName>
</protein>
<reference evidence="2 3" key="1">
    <citation type="journal article" date="2018" name="Nat. Ecol. Evol.">
        <title>Pezizomycetes genomes reveal the molecular basis of ectomycorrhizal truffle lifestyle.</title>
        <authorList>
            <person name="Murat C."/>
            <person name="Payen T."/>
            <person name="Noel B."/>
            <person name="Kuo A."/>
            <person name="Morin E."/>
            <person name="Chen J."/>
            <person name="Kohler A."/>
            <person name="Krizsan K."/>
            <person name="Balestrini R."/>
            <person name="Da Silva C."/>
            <person name="Montanini B."/>
            <person name="Hainaut M."/>
            <person name="Levati E."/>
            <person name="Barry K.W."/>
            <person name="Belfiori B."/>
            <person name="Cichocki N."/>
            <person name="Clum A."/>
            <person name="Dockter R.B."/>
            <person name="Fauchery L."/>
            <person name="Guy J."/>
            <person name="Iotti M."/>
            <person name="Le Tacon F."/>
            <person name="Lindquist E.A."/>
            <person name="Lipzen A."/>
            <person name="Malagnac F."/>
            <person name="Mello A."/>
            <person name="Molinier V."/>
            <person name="Miyauchi S."/>
            <person name="Poulain J."/>
            <person name="Riccioni C."/>
            <person name="Rubini A."/>
            <person name="Sitrit Y."/>
            <person name="Splivallo R."/>
            <person name="Traeger S."/>
            <person name="Wang M."/>
            <person name="Zifcakova L."/>
            <person name="Wipf D."/>
            <person name="Zambonelli A."/>
            <person name="Paolocci F."/>
            <person name="Nowrousian M."/>
            <person name="Ottonello S."/>
            <person name="Baldrian P."/>
            <person name="Spatafora J.W."/>
            <person name="Henrissat B."/>
            <person name="Nagy L.G."/>
            <person name="Aury J.M."/>
            <person name="Wincker P."/>
            <person name="Grigoriev I.V."/>
            <person name="Bonfante P."/>
            <person name="Martin F.M."/>
        </authorList>
    </citation>
    <scope>NUCLEOTIDE SEQUENCE [LARGE SCALE GENOMIC DNA]</scope>
    <source>
        <strain evidence="2 3">RN42</strain>
    </source>
</reference>
<keyword evidence="3" id="KW-1185">Reference proteome</keyword>
<evidence type="ECO:0000313" key="2">
    <source>
        <dbReference type="EMBL" id="RPA74892.1"/>
    </source>
</evidence>
<feature type="region of interest" description="Disordered" evidence="1">
    <location>
        <begin position="156"/>
        <end position="182"/>
    </location>
</feature>
<evidence type="ECO:0000313" key="3">
    <source>
        <dbReference type="Proteomes" id="UP000275078"/>
    </source>
</evidence>
<gene>
    <name evidence="2" type="ORF">BJ508DRAFT_339570</name>
</gene>
<accession>A0A3N4HM39</accession>
<evidence type="ECO:0000256" key="1">
    <source>
        <dbReference type="SAM" id="MobiDB-lite"/>
    </source>
</evidence>
<name>A0A3N4HM39_ASCIM</name>
<dbReference type="AlphaFoldDB" id="A0A3N4HM39"/>
<sequence>MGICCQEYLLAVWAGVETYDICPFIPHHESSTPPTLLTEVLPGTTTTEVPGTESGGRLGYPSDDYTAVTSNLSTLSEERHSRSNGIAQATHGHAEVADVAACSVIADIDVTRYSCKFTSTDTDEALHMDPLLHPPEYKLLIGGVISFLPSQGSRRLSSRLHSTDERYSKKSKNRVRITSPRT</sequence>
<dbReference type="EMBL" id="ML119777">
    <property type="protein sequence ID" value="RPA74892.1"/>
    <property type="molecule type" value="Genomic_DNA"/>
</dbReference>
<organism evidence="2 3">
    <name type="scientific">Ascobolus immersus RN42</name>
    <dbReference type="NCBI Taxonomy" id="1160509"/>
    <lineage>
        <taxon>Eukaryota</taxon>
        <taxon>Fungi</taxon>
        <taxon>Dikarya</taxon>
        <taxon>Ascomycota</taxon>
        <taxon>Pezizomycotina</taxon>
        <taxon>Pezizomycetes</taxon>
        <taxon>Pezizales</taxon>
        <taxon>Ascobolaceae</taxon>
        <taxon>Ascobolus</taxon>
    </lineage>
</organism>
<proteinExistence type="predicted"/>